<reference evidence="3 4" key="1">
    <citation type="submission" date="2014-12" db="EMBL/GenBank/DDBJ databases">
        <authorList>
            <person name="Neuveglise Cecile"/>
        </authorList>
    </citation>
    <scope>NUCLEOTIDE SEQUENCE [LARGE SCALE GENOMIC DNA]</scope>
    <source>
        <strain evidence="3 4">CBS 12615</strain>
    </source>
</reference>
<dbReference type="Gene3D" id="2.40.50.810">
    <property type="match status" value="1"/>
</dbReference>
<dbReference type="InterPro" id="IPR012340">
    <property type="entry name" value="NA-bd_OB-fold"/>
</dbReference>
<evidence type="ECO:0000259" key="2">
    <source>
        <dbReference type="SMART" id="SM00976"/>
    </source>
</evidence>
<name>A0A0C7N398_9SACH</name>
<dbReference type="RefSeq" id="XP_022630834.1">
    <property type="nucleotide sequence ID" value="XM_022775047.1"/>
</dbReference>
<dbReference type="AlphaFoldDB" id="A0A0C7N398"/>
<dbReference type="SUPFAM" id="SSF50249">
    <property type="entry name" value="Nucleic acid-binding proteins"/>
    <property type="match status" value="1"/>
</dbReference>
<accession>A0A0C7N398</accession>
<dbReference type="SMART" id="SM00976">
    <property type="entry name" value="Telo_bind"/>
    <property type="match status" value="1"/>
</dbReference>
<dbReference type="GO" id="GO:0000781">
    <property type="term" value="C:chromosome, telomeric region"/>
    <property type="evidence" value="ECO:0007669"/>
    <property type="project" value="InterPro"/>
</dbReference>
<dbReference type="GeneID" id="34688189"/>
<dbReference type="Pfam" id="PF16853">
    <property type="entry name" value="CDC13_N"/>
    <property type="match status" value="1"/>
</dbReference>
<feature type="compositionally biased region" description="Low complexity" evidence="1">
    <location>
        <begin position="271"/>
        <end position="282"/>
    </location>
</feature>
<dbReference type="Gene3D" id="2.40.50.140">
    <property type="entry name" value="Nucleic acid-binding proteins"/>
    <property type="match status" value="1"/>
</dbReference>
<evidence type="ECO:0000313" key="3">
    <source>
        <dbReference type="EMBL" id="CEP64629.1"/>
    </source>
</evidence>
<dbReference type="GO" id="GO:0000723">
    <property type="term" value="P:telomere maintenance"/>
    <property type="evidence" value="ECO:0007669"/>
    <property type="project" value="InterPro"/>
</dbReference>
<evidence type="ECO:0000313" key="4">
    <source>
        <dbReference type="Proteomes" id="UP000054304"/>
    </source>
</evidence>
<dbReference type="Gene3D" id="2.40.50.800">
    <property type="match status" value="1"/>
</dbReference>
<feature type="region of interest" description="Disordered" evidence="1">
    <location>
        <begin position="501"/>
        <end position="525"/>
    </location>
</feature>
<dbReference type="HOGENOM" id="CLU_011303_0_0_1"/>
<organism evidence="3 4">
    <name type="scientific">Lachancea lanzarotensis</name>
    <dbReference type="NCBI Taxonomy" id="1245769"/>
    <lineage>
        <taxon>Eukaryota</taxon>
        <taxon>Fungi</taxon>
        <taxon>Dikarya</taxon>
        <taxon>Ascomycota</taxon>
        <taxon>Saccharomycotina</taxon>
        <taxon>Saccharomycetes</taxon>
        <taxon>Saccharomycetales</taxon>
        <taxon>Saccharomycetaceae</taxon>
        <taxon>Lachancea</taxon>
    </lineage>
</organism>
<dbReference type="STRING" id="1245769.A0A0C7N398"/>
<dbReference type="GO" id="GO:0003677">
    <property type="term" value="F:DNA binding"/>
    <property type="evidence" value="ECO:0007669"/>
    <property type="project" value="InterPro"/>
</dbReference>
<dbReference type="InterPro" id="IPR031749">
    <property type="entry name" value="Cdc13_N"/>
</dbReference>
<feature type="compositionally biased region" description="Low complexity" evidence="1">
    <location>
        <begin position="510"/>
        <end position="524"/>
    </location>
</feature>
<feature type="domain" description="Telomeric single stranded DNA binding POT1/Cdc13" evidence="2">
    <location>
        <begin position="533"/>
        <end position="686"/>
    </location>
</feature>
<protein>
    <submittedName>
        <fullName evidence="3">LALA0S12e03290g1_1</fullName>
    </submittedName>
</protein>
<gene>
    <name evidence="3" type="ORF">LALA0_S12e03290g</name>
</gene>
<proteinExistence type="predicted"/>
<feature type="region of interest" description="Disordered" evidence="1">
    <location>
        <begin position="324"/>
        <end position="359"/>
    </location>
</feature>
<dbReference type="Gene3D" id="1.10.10.2380">
    <property type="match status" value="1"/>
</dbReference>
<dbReference type="OrthoDB" id="4067010at2759"/>
<dbReference type="InterPro" id="IPR011564">
    <property type="entry name" value="Telomer_end-bd_POT1/Cdc13"/>
</dbReference>
<dbReference type="EMBL" id="LN736371">
    <property type="protein sequence ID" value="CEP64629.1"/>
    <property type="molecule type" value="Genomic_DNA"/>
</dbReference>
<evidence type="ECO:0000256" key="1">
    <source>
        <dbReference type="SAM" id="MobiDB-lite"/>
    </source>
</evidence>
<feature type="region of interest" description="Disordered" evidence="1">
    <location>
        <begin position="247"/>
        <end position="287"/>
    </location>
</feature>
<sequence>MSDALANEYVFVKSPGELSSLLSGDTMVNRGIQFVSVLTDIDFDPQTKCHLYFKNFQHGDTEEPDYTCRIICNTTATLNLTRMTLSLFSQQFDLEFPENEAETQFNLEHIHLDKLCFVLCKGALVGRGSSYGIFLKGLRPIDLNTTLFAARDNDMGTAVYEATKTIFDNLVKLNRNSKAQFKFVKLSNLTNEMLRYFQARQESIQLINTKNPMYGAARFNNDHDSVNDFDSQVPDTDPDFNSYAHWSQPSNAVPAGGTQGDSLTNDRIEHSGSSGFHSTVSSAMGTAESGAVSQLRALEARPKTIHLANTNYAQTGKNIQAEAPIQQSSLSSTSSVTSFDTGENLEAEKKQPPPKKQRVSGALEHNIKALNSSIASACTDEILKLQVRVAGIRVHHGSTGPSAVLLCQPGDQELTADSELLCVNVNCVEIEANSVDNIKCGSKLLDADSSESLIEQLRTYCREDKLTIAAKKVPLLLGNGHFTFKLALRSVKADERIEKLVSPPPTPAASQVVVSSNHSSQYSQESRDPLTTFSAISLAEKRVEFVRTFALLVSAKSVGKKMTKFAFTDFTSHPSNTLSAADAFIGTYADRLPQDKAFPFVIYNDHLAQFDRYVREKMGITYKELFNVFDNNLTHQGIVCRLELKVKLYNGGVDGIVRTCEPILAHDPNLRPDEIQFLRSFYTRSIAHIPQSLLVQRFDQYAMFFPITKFNGLVVIDENAHHNPHHHQQRQDPSLSMQVQVWEPPNLSGITANLKVTDDVELPVLATMNNVSGDANDDDENDVLAVFEVHAKVVHVLQAPECLVFHLTNDYLTQDMLDSHRLLRVEIPGAHNIANFYGGAQTRASENELSGLVAGGDQRLTFRLSPFKAPVSSSRNVRIWCPIECSIYELQAEMHVKQEE</sequence>
<feature type="compositionally biased region" description="Low complexity" evidence="1">
    <location>
        <begin position="328"/>
        <end position="338"/>
    </location>
</feature>
<dbReference type="Pfam" id="PF18233">
    <property type="entry name" value="Cdc13_OB4_dimer"/>
    <property type="match status" value="1"/>
</dbReference>
<keyword evidence="4" id="KW-1185">Reference proteome</keyword>
<dbReference type="Proteomes" id="UP000054304">
    <property type="component" value="Unassembled WGS sequence"/>
</dbReference>
<dbReference type="InterPro" id="IPR041028">
    <property type="entry name" value="Cdc13_OB4_dimer"/>
</dbReference>